<dbReference type="InterPro" id="IPR033121">
    <property type="entry name" value="PEPTIDASE_A1"/>
</dbReference>
<dbReference type="PANTHER" id="PTHR47966:SF75">
    <property type="entry name" value="ENDOPEPTIDASE (CTSD), PUTATIVE (AFU_ORTHOLOGUE AFUA_4G07040)-RELATED"/>
    <property type="match status" value="1"/>
</dbReference>
<feature type="active site" evidence="5">
    <location>
        <position position="205"/>
    </location>
</feature>
<feature type="active site" evidence="5">
    <location>
        <position position="395"/>
    </location>
</feature>
<evidence type="ECO:0000256" key="9">
    <source>
        <dbReference type="SAM" id="SignalP"/>
    </source>
</evidence>
<organism evidence="11 12">
    <name type="scientific">Mycena sanguinolenta</name>
    <dbReference type="NCBI Taxonomy" id="230812"/>
    <lineage>
        <taxon>Eukaryota</taxon>
        <taxon>Fungi</taxon>
        <taxon>Dikarya</taxon>
        <taxon>Basidiomycota</taxon>
        <taxon>Agaricomycotina</taxon>
        <taxon>Agaricomycetes</taxon>
        <taxon>Agaricomycetidae</taxon>
        <taxon>Agaricales</taxon>
        <taxon>Marasmiineae</taxon>
        <taxon>Mycenaceae</taxon>
        <taxon>Mycena</taxon>
    </lineage>
</organism>
<feature type="chain" id="PRO_5034673907" evidence="9">
    <location>
        <begin position="23"/>
        <end position="506"/>
    </location>
</feature>
<comment type="similarity">
    <text evidence="1 7">Belongs to the peptidase A1 family.</text>
</comment>
<feature type="domain" description="Peptidase A1" evidence="10">
    <location>
        <begin position="187"/>
        <end position="503"/>
    </location>
</feature>
<keyword evidence="12" id="KW-1185">Reference proteome</keyword>
<dbReference type="OrthoDB" id="2747330at2759"/>
<accession>A0A8H6ZGE9</accession>
<dbReference type="PROSITE" id="PS00141">
    <property type="entry name" value="ASP_PROTEASE"/>
    <property type="match status" value="1"/>
</dbReference>
<dbReference type="GO" id="GO:0006508">
    <property type="term" value="P:proteolysis"/>
    <property type="evidence" value="ECO:0007669"/>
    <property type="project" value="UniProtKB-KW"/>
</dbReference>
<evidence type="ECO:0000256" key="8">
    <source>
        <dbReference type="SAM" id="MobiDB-lite"/>
    </source>
</evidence>
<dbReference type="PRINTS" id="PR00792">
    <property type="entry name" value="PEPSIN"/>
</dbReference>
<feature type="compositionally biased region" description="Low complexity" evidence="8">
    <location>
        <begin position="127"/>
        <end position="140"/>
    </location>
</feature>
<dbReference type="Pfam" id="PF00026">
    <property type="entry name" value="Asp"/>
    <property type="match status" value="1"/>
</dbReference>
<dbReference type="InterPro" id="IPR001461">
    <property type="entry name" value="Aspartic_peptidase_A1"/>
</dbReference>
<evidence type="ECO:0000256" key="7">
    <source>
        <dbReference type="RuleBase" id="RU000454"/>
    </source>
</evidence>
<keyword evidence="9" id="KW-0732">Signal</keyword>
<feature type="disulfide bond" evidence="6">
    <location>
        <begin position="218"/>
        <end position="226"/>
    </location>
</feature>
<feature type="compositionally biased region" description="Basic residues" evidence="8">
    <location>
        <begin position="117"/>
        <end position="126"/>
    </location>
</feature>
<dbReference type="AlphaFoldDB" id="A0A8H6ZGE9"/>
<dbReference type="EMBL" id="JACAZH010000002">
    <property type="protein sequence ID" value="KAF7375155.1"/>
    <property type="molecule type" value="Genomic_DNA"/>
</dbReference>
<feature type="signal peptide" evidence="9">
    <location>
        <begin position="1"/>
        <end position="22"/>
    </location>
</feature>
<sequence>MQLSLPFTTLLAGVLLALNVNAVPVAQQPRMVTLPLKRMEVRSDEHPRILLQQQINRASKRLALMTGREAPTEAMMTEALRKRVLEVEGPEGLERRRVGLFGATKDKRFNRTGVPKNGKRSPKKGKNAGNAGNAGATGNTGATGNGGAAAGSSAIGGPDSATGVEVANTPTTGNSLGLNIEGPDVGYLATIQMGTPPQNYLILMDSGSADLWVASEACQSTAGGDCGNHQTLGSTSSSSFVASNTPFQVTYGTGAVQGAIIQDDITVAGLTLKAHTFGVTTSETPDFADDSVPFDGLMGLAQSTLSEQQTPTPVESLASAGLISDAITSYKISRAADNLNDGEITFGALDTTKFDQSTLTTVPNVNTQGFWEAALDAITVDGQDTGLQGRTAILDTGTTLIVAPVDDATAVHQLITGSQADGQGGFTVPCDFNQSVALTVGGTVFAIEPQDIALQPPNQDGSCTSGISGGSFGTSNTEWLVGDVFLKNAYYSTDVGKNTVSLAKLV</sequence>
<keyword evidence="4 7" id="KW-0378">Hydrolase</keyword>
<evidence type="ECO:0000256" key="6">
    <source>
        <dbReference type="PIRSR" id="PIRSR601461-2"/>
    </source>
</evidence>
<feature type="region of interest" description="Disordered" evidence="8">
    <location>
        <begin position="102"/>
        <end position="156"/>
    </location>
</feature>
<dbReference type="GO" id="GO:0004190">
    <property type="term" value="F:aspartic-type endopeptidase activity"/>
    <property type="evidence" value="ECO:0007669"/>
    <property type="project" value="UniProtKB-KW"/>
</dbReference>
<evidence type="ECO:0000259" key="10">
    <source>
        <dbReference type="PROSITE" id="PS51767"/>
    </source>
</evidence>
<dbReference type="CDD" id="cd05471">
    <property type="entry name" value="pepsin_like"/>
    <property type="match status" value="1"/>
</dbReference>
<proteinExistence type="inferred from homology"/>
<dbReference type="SUPFAM" id="SSF50630">
    <property type="entry name" value="Acid proteases"/>
    <property type="match status" value="1"/>
</dbReference>
<evidence type="ECO:0000256" key="3">
    <source>
        <dbReference type="ARBA" id="ARBA00022750"/>
    </source>
</evidence>
<evidence type="ECO:0000256" key="2">
    <source>
        <dbReference type="ARBA" id="ARBA00022670"/>
    </source>
</evidence>
<evidence type="ECO:0000256" key="1">
    <source>
        <dbReference type="ARBA" id="ARBA00007447"/>
    </source>
</evidence>
<dbReference type="FunFam" id="2.40.70.10:FF:000115">
    <property type="entry name" value="Lysosomal aspartic protease"/>
    <property type="match status" value="1"/>
</dbReference>
<dbReference type="PANTHER" id="PTHR47966">
    <property type="entry name" value="BETA-SITE APP-CLEAVING ENZYME, ISOFORM A-RELATED"/>
    <property type="match status" value="1"/>
</dbReference>
<evidence type="ECO:0000313" key="11">
    <source>
        <dbReference type="EMBL" id="KAF7375155.1"/>
    </source>
</evidence>
<keyword evidence="2 7" id="KW-0645">Protease</keyword>
<name>A0A8H6ZGE9_9AGAR</name>
<comment type="caution">
    <text evidence="11">The sequence shown here is derived from an EMBL/GenBank/DDBJ whole genome shotgun (WGS) entry which is preliminary data.</text>
</comment>
<evidence type="ECO:0000256" key="5">
    <source>
        <dbReference type="PIRSR" id="PIRSR601461-1"/>
    </source>
</evidence>
<protein>
    <submittedName>
        <fullName evidence="11">Acid protease</fullName>
    </submittedName>
</protein>
<evidence type="ECO:0000313" key="12">
    <source>
        <dbReference type="Proteomes" id="UP000623467"/>
    </source>
</evidence>
<dbReference type="InterPro" id="IPR001969">
    <property type="entry name" value="Aspartic_peptidase_AS"/>
</dbReference>
<dbReference type="InterPro" id="IPR021109">
    <property type="entry name" value="Peptidase_aspartic_dom_sf"/>
</dbReference>
<dbReference type="Gene3D" id="2.40.70.10">
    <property type="entry name" value="Acid Proteases"/>
    <property type="match status" value="2"/>
</dbReference>
<keyword evidence="6" id="KW-1015">Disulfide bond</keyword>
<dbReference type="InterPro" id="IPR034164">
    <property type="entry name" value="Pepsin-like_dom"/>
</dbReference>
<gene>
    <name evidence="11" type="ORF">MSAN_00402000</name>
</gene>
<dbReference type="PROSITE" id="PS51767">
    <property type="entry name" value="PEPTIDASE_A1"/>
    <property type="match status" value="1"/>
</dbReference>
<reference evidence="11" key="1">
    <citation type="submission" date="2020-05" db="EMBL/GenBank/DDBJ databases">
        <title>Mycena genomes resolve the evolution of fungal bioluminescence.</title>
        <authorList>
            <person name="Tsai I.J."/>
        </authorList>
    </citation>
    <scope>NUCLEOTIDE SEQUENCE</scope>
    <source>
        <strain evidence="11">160909Yilan</strain>
    </source>
</reference>
<evidence type="ECO:0000256" key="4">
    <source>
        <dbReference type="ARBA" id="ARBA00022801"/>
    </source>
</evidence>
<keyword evidence="3 7" id="KW-0064">Aspartyl protease</keyword>
<dbReference type="Proteomes" id="UP000623467">
    <property type="component" value="Unassembled WGS sequence"/>
</dbReference>